<comment type="caution">
    <text evidence="1">The sequence shown here is derived from an EMBL/GenBank/DDBJ whole genome shotgun (WGS) entry which is preliminary data.</text>
</comment>
<evidence type="ECO:0000313" key="2">
    <source>
        <dbReference type="Proteomes" id="UP000265520"/>
    </source>
</evidence>
<evidence type="ECO:0000313" key="1">
    <source>
        <dbReference type="EMBL" id="MCI52756.1"/>
    </source>
</evidence>
<accession>A0A392SXZ5</accession>
<protein>
    <submittedName>
        <fullName evidence="1">Uncharacterized protein</fullName>
    </submittedName>
</protein>
<proteinExistence type="predicted"/>
<keyword evidence="2" id="KW-1185">Reference proteome</keyword>
<name>A0A392SXZ5_9FABA</name>
<organism evidence="1 2">
    <name type="scientific">Trifolium medium</name>
    <dbReference type="NCBI Taxonomy" id="97028"/>
    <lineage>
        <taxon>Eukaryota</taxon>
        <taxon>Viridiplantae</taxon>
        <taxon>Streptophyta</taxon>
        <taxon>Embryophyta</taxon>
        <taxon>Tracheophyta</taxon>
        <taxon>Spermatophyta</taxon>
        <taxon>Magnoliopsida</taxon>
        <taxon>eudicotyledons</taxon>
        <taxon>Gunneridae</taxon>
        <taxon>Pentapetalae</taxon>
        <taxon>rosids</taxon>
        <taxon>fabids</taxon>
        <taxon>Fabales</taxon>
        <taxon>Fabaceae</taxon>
        <taxon>Papilionoideae</taxon>
        <taxon>50 kb inversion clade</taxon>
        <taxon>NPAAA clade</taxon>
        <taxon>Hologalegina</taxon>
        <taxon>IRL clade</taxon>
        <taxon>Trifolieae</taxon>
        <taxon>Trifolium</taxon>
    </lineage>
</organism>
<sequence>MDSGRNIDQICNGCPTEDALIQRGTIDDQELDFDRLRRFVGAHGNNQVDKAPGFGRYAVEALEVRAHVRRQVAL</sequence>
<dbReference type="EMBL" id="LXQA010452413">
    <property type="protein sequence ID" value="MCI52756.1"/>
    <property type="molecule type" value="Genomic_DNA"/>
</dbReference>
<feature type="non-terminal residue" evidence="1">
    <location>
        <position position="74"/>
    </location>
</feature>
<dbReference type="AlphaFoldDB" id="A0A392SXZ5"/>
<dbReference type="Proteomes" id="UP000265520">
    <property type="component" value="Unassembled WGS sequence"/>
</dbReference>
<reference evidence="1 2" key="1">
    <citation type="journal article" date="2018" name="Front. Plant Sci.">
        <title>Red Clover (Trifolium pratense) and Zigzag Clover (T. medium) - A Picture of Genomic Similarities and Differences.</title>
        <authorList>
            <person name="Dluhosova J."/>
            <person name="Istvanek J."/>
            <person name="Nedelnik J."/>
            <person name="Repkova J."/>
        </authorList>
    </citation>
    <scope>NUCLEOTIDE SEQUENCE [LARGE SCALE GENOMIC DNA]</scope>
    <source>
        <strain evidence="2">cv. 10/8</strain>
        <tissue evidence="1">Leaf</tissue>
    </source>
</reference>